<dbReference type="EMBL" id="UGQY01000004">
    <property type="protein sequence ID" value="SUA02718.1"/>
    <property type="molecule type" value="Genomic_DNA"/>
</dbReference>
<evidence type="ECO:0000259" key="3">
    <source>
        <dbReference type="Pfam" id="PF21043"/>
    </source>
</evidence>
<evidence type="ECO:0000259" key="2">
    <source>
        <dbReference type="Pfam" id="PF18621"/>
    </source>
</evidence>
<feature type="region of interest" description="Disordered" evidence="1">
    <location>
        <begin position="1"/>
        <end position="24"/>
    </location>
</feature>
<reference evidence="4 5" key="1">
    <citation type="submission" date="2018-06" db="EMBL/GenBank/DDBJ databases">
        <authorList>
            <consortium name="Pathogen Informatics"/>
            <person name="Doyle S."/>
        </authorList>
    </citation>
    <scope>NUCLEOTIDE SEQUENCE [LARGE SCALE GENOMIC DNA]</scope>
    <source>
        <strain evidence="4 5">NCTC1542</strain>
    </source>
</reference>
<feature type="domain" description="Rv3651-like C-terminal" evidence="3">
    <location>
        <begin position="108"/>
        <end position="225"/>
    </location>
</feature>
<evidence type="ECO:0000256" key="1">
    <source>
        <dbReference type="SAM" id="MobiDB-lite"/>
    </source>
</evidence>
<dbReference type="Pfam" id="PF18621">
    <property type="entry name" value="Rv3651-like_middle"/>
    <property type="match status" value="1"/>
</dbReference>
<dbReference type="InterPro" id="IPR048578">
    <property type="entry name" value="Rv3651-like_C"/>
</dbReference>
<sequence>MATDTVESLRNSGMNPDTETTHDRTFADDLPARDLNTGEAKVLAMTVKPVVGNTLCTTWDVTDHRGEPITVGFVARVTLEPHDDGSERMICRAMNWRSERENPAPPVDNLAQRILNGLACPGVHRVLVDLDNWKLLKWLDDPAPFFDWRHRDGGSARIHPTDARHMARMTTEFTDGATTAVLRMRAEDGGWQPVHMTINRVELDDDTFAGLIALRLPTDDEVAAADLDRLD</sequence>
<proteinExistence type="predicted"/>
<dbReference type="InterPro" id="IPR041439">
    <property type="entry name" value="Rv3651-like_middle"/>
</dbReference>
<feature type="domain" description="Rv3651-like middle" evidence="2">
    <location>
        <begin position="1"/>
        <end position="98"/>
    </location>
</feature>
<dbReference type="Pfam" id="PF21043">
    <property type="entry name" value="Rv3651-like_C"/>
    <property type="match status" value="1"/>
</dbReference>
<accession>A0A378UXE7</accession>
<dbReference type="AlphaFoldDB" id="A0A378UXE7"/>
<name>A0A378UXE7_MYCFO</name>
<evidence type="ECO:0000313" key="5">
    <source>
        <dbReference type="Proteomes" id="UP000255389"/>
    </source>
</evidence>
<evidence type="ECO:0000313" key="4">
    <source>
        <dbReference type="EMBL" id="SUA02718.1"/>
    </source>
</evidence>
<feature type="compositionally biased region" description="Polar residues" evidence="1">
    <location>
        <begin position="1"/>
        <end position="18"/>
    </location>
</feature>
<organism evidence="4 5">
    <name type="scientific">Mycolicibacterium fortuitum</name>
    <name type="common">Mycobacterium fortuitum</name>
    <dbReference type="NCBI Taxonomy" id="1766"/>
    <lineage>
        <taxon>Bacteria</taxon>
        <taxon>Bacillati</taxon>
        <taxon>Actinomycetota</taxon>
        <taxon>Actinomycetes</taxon>
        <taxon>Mycobacteriales</taxon>
        <taxon>Mycobacteriaceae</taxon>
        <taxon>Mycolicibacterium</taxon>
    </lineage>
</organism>
<gene>
    <name evidence="4" type="ORF">NCTC1542_04189</name>
</gene>
<protein>
    <submittedName>
        <fullName evidence="4">Uncharacterized protein</fullName>
    </submittedName>
</protein>
<dbReference type="Proteomes" id="UP000255389">
    <property type="component" value="Unassembled WGS sequence"/>
</dbReference>